<reference evidence="2" key="1">
    <citation type="submission" date="2020-02" db="EMBL/GenBank/DDBJ databases">
        <authorList>
            <person name="Meier V. D."/>
        </authorList>
    </citation>
    <scope>NUCLEOTIDE SEQUENCE</scope>
    <source>
        <strain evidence="2">AVDCRST_MAG62</strain>
    </source>
</reference>
<accession>A0A6J4T3T0</accession>
<name>A0A6J4T3T0_9SPHN</name>
<protein>
    <recommendedName>
        <fullName evidence="1">DUF6894 domain-containing protein</fullName>
    </recommendedName>
</protein>
<proteinExistence type="predicted"/>
<organism evidence="2">
    <name type="scientific">uncultured Sphingomonas sp</name>
    <dbReference type="NCBI Taxonomy" id="158754"/>
    <lineage>
        <taxon>Bacteria</taxon>
        <taxon>Pseudomonadati</taxon>
        <taxon>Pseudomonadota</taxon>
        <taxon>Alphaproteobacteria</taxon>
        <taxon>Sphingomonadales</taxon>
        <taxon>Sphingomonadaceae</taxon>
        <taxon>Sphingomonas</taxon>
        <taxon>environmental samples</taxon>
    </lineage>
</organism>
<dbReference type="AlphaFoldDB" id="A0A6J4T3T0"/>
<gene>
    <name evidence="2" type="ORF">AVDCRST_MAG62-623</name>
</gene>
<dbReference type="Pfam" id="PF21834">
    <property type="entry name" value="DUF6894"/>
    <property type="match status" value="1"/>
</dbReference>
<feature type="domain" description="DUF6894" evidence="1">
    <location>
        <begin position="3"/>
        <end position="65"/>
    </location>
</feature>
<sequence length="84" mass="9205">MARFHLNLINQVGFVPDHDGVELPDLTSARAEAIRNIRSILAEEVLKGRLDLSGQIEIARSDGQIDEIVHFAEALTLEQAKDGG</sequence>
<evidence type="ECO:0000259" key="1">
    <source>
        <dbReference type="Pfam" id="PF21834"/>
    </source>
</evidence>
<dbReference type="EMBL" id="CADCWB010000077">
    <property type="protein sequence ID" value="CAA9512655.1"/>
    <property type="molecule type" value="Genomic_DNA"/>
</dbReference>
<evidence type="ECO:0000313" key="2">
    <source>
        <dbReference type="EMBL" id="CAA9512655.1"/>
    </source>
</evidence>
<dbReference type="InterPro" id="IPR054189">
    <property type="entry name" value="DUF6894"/>
</dbReference>